<dbReference type="Proteomes" id="UP001341281">
    <property type="component" value="Chromosome 03"/>
</dbReference>
<feature type="region of interest" description="Disordered" evidence="1">
    <location>
        <begin position="49"/>
        <end position="87"/>
    </location>
</feature>
<evidence type="ECO:0000313" key="3">
    <source>
        <dbReference type="Proteomes" id="UP001341281"/>
    </source>
</evidence>
<gene>
    <name evidence="2" type="ORF">U9M48_014772</name>
</gene>
<keyword evidence="3" id="KW-1185">Reference proteome</keyword>
<accession>A0AAQ3WL64</accession>
<reference evidence="2 3" key="1">
    <citation type="submission" date="2024-02" db="EMBL/GenBank/DDBJ databases">
        <title>High-quality chromosome-scale genome assembly of Pensacola bahiagrass (Paspalum notatum Flugge var. saurae).</title>
        <authorList>
            <person name="Vega J.M."/>
            <person name="Podio M."/>
            <person name="Orjuela J."/>
            <person name="Siena L.A."/>
            <person name="Pessino S.C."/>
            <person name="Combes M.C."/>
            <person name="Mariac C."/>
            <person name="Albertini E."/>
            <person name="Pupilli F."/>
            <person name="Ortiz J.P.A."/>
            <person name="Leblanc O."/>
        </authorList>
    </citation>
    <scope>NUCLEOTIDE SEQUENCE [LARGE SCALE GENOMIC DNA]</scope>
    <source>
        <strain evidence="2">R1</strain>
        <tissue evidence="2">Leaf</tissue>
    </source>
</reference>
<proteinExistence type="predicted"/>
<evidence type="ECO:0000256" key="1">
    <source>
        <dbReference type="SAM" id="MobiDB-lite"/>
    </source>
</evidence>
<evidence type="ECO:0000313" key="2">
    <source>
        <dbReference type="EMBL" id="WVZ65406.1"/>
    </source>
</evidence>
<dbReference type="EMBL" id="CP144747">
    <property type="protein sequence ID" value="WVZ65406.1"/>
    <property type="molecule type" value="Genomic_DNA"/>
</dbReference>
<organism evidence="2 3">
    <name type="scientific">Paspalum notatum var. saurae</name>
    <dbReference type="NCBI Taxonomy" id="547442"/>
    <lineage>
        <taxon>Eukaryota</taxon>
        <taxon>Viridiplantae</taxon>
        <taxon>Streptophyta</taxon>
        <taxon>Embryophyta</taxon>
        <taxon>Tracheophyta</taxon>
        <taxon>Spermatophyta</taxon>
        <taxon>Magnoliopsida</taxon>
        <taxon>Liliopsida</taxon>
        <taxon>Poales</taxon>
        <taxon>Poaceae</taxon>
        <taxon>PACMAD clade</taxon>
        <taxon>Panicoideae</taxon>
        <taxon>Andropogonodae</taxon>
        <taxon>Paspaleae</taxon>
        <taxon>Paspalinae</taxon>
        <taxon>Paspalum</taxon>
    </lineage>
</organism>
<sequence length="87" mass="9489">MKLTQGEAAVAWAYSVAVGVGVDRMRLPHEETYSRTGAVQVRLAAAGPDLFSSTRTARSDEGDQTTGRVNQRPTKLRRPPRHLGTEP</sequence>
<feature type="compositionally biased region" description="Polar residues" evidence="1">
    <location>
        <begin position="64"/>
        <end position="73"/>
    </location>
</feature>
<protein>
    <submittedName>
        <fullName evidence="2">Uncharacterized protein</fullName>
    </submittedName>
</protein>
<name>A0AAQ3WL64_PASNO</name>
<dbReference type="AlphaFoldDB" id="A0AAQ3WL64"/>